<dbReference type="Gene3D" id="3.90.1030.10">
    <property type="entry name" value="Ribosomal protein L17"/>
    <property type="match status" value="1"/>
</dbReference>
<protein>
    <recommendedName>
        <fullName evidence="4">Large ribosomal subunit protein bL17</fullName>
    </recommendedName>
</protein>
<dbReference type="GO" id="GO:0003735">
    <property type="term" value="F:structural constituent of ribosome"/>
    <property type="evidence" value="ECO:0007669"/>
    <property type="project" value="InterPro"/>
</dbReference>
<organism evidence="5">
    <name type="scientific">Schlesneria paludicola</name>
    <dbReference type="NCBI Taxonomy" id="360056"/>
    <lineage>
        <taxon>Bacteria</taxon>
        <taxon>Pseudomonadati</taxon>
        <taxon>Planctomycetota</taxon>
        <taxon>Planctomycetia</taxon>
        <taxon>Planctomycetales</taxon>
        <taxon>Planctomycetaceae</taxon>
        <taxon>Schlesneria</taxon>
    </lineage>
</organism>
<name>A0A7C4LKG2_9PLAN</name>
<dbReference type="SUPFAM" id="SSF64263">
    <property type="entry name" value="Prokaryotic ribosomal protein L17"/>
    <property type="match status" value="1"/>
</dbReference>
<dbReference type="PROSITE" id="PS01167">
    <property type="entry name" value="RIBOSOMAL_L17"/>
    <property type="match status" value="1"/>
</dbReference>
<comment type="subunit">
    <text evidence="4">Part of the 50S ribosomal subunit. Contacts protein L32.</text>
</comment>
<keyword evidence="3 4" id="KW-0687">Ribonucleoprotein</keyword>
<dbReference type="InterPro" id="IPR000456">
    <property type="entry name" value="Ribosomal_bL17"/>
</dbReference>
<proteinExistence type="inferred from homology"/>
<reference evidence="5" key="1">
    <citation type="journal article" date="2020" name="mSystems">
        <title>Genome- and Community-Level Interaction Insights into Carbon Utilization and Element Cycling Functions of Hydrothermarchaeota in Hydrothermal Sediment.</title>
        <authorList>
            <person name="Zhou Z."/>
            <person name="Liu Y."/>
            <person name="Xu W."/>
            <person name="Pan J."/>
            <person name="Luo Z.H."/>
            <person name="Li M."/>
        </authorList>
    </citation>
    <scope>NUCLEOTIDE SEQUENCE [LARGE SCALE GENOMIC DNA]</scope>
    <source>
        <strain evidence="5">SpSt-508</strain>
    </source>
</reference>
<dbReference type="GO" id="GO:0022625">
    <property type="term" value="C:cytosolic large ribosomal subunit"/>
    <property type="evidence" value="ECO:0007669"/>
    <property type="project" value="TreeGrafter"/>
</dbReference>
<dbReference type="AlphaFoldDB" id="A0A7C4LKG2"/>
<dbReference type="GO" id="GO:0006412">
    <property type="term" value="P:translation"/>
    <property type="evidence" value="ECO:0007669"/>
    <property type="project" value="UniProtKB-UniRule"/>
</dbReference>
<evidence type="ECO:0000313" key="5">
    <source>
        <dbReference type="EMBL" id="HGT39342.1"/>
    </source>
</evidence>
<sequence length="191" mass="21920">MRHRVRGRTLGRNAAHRKALFRNMACSLINSLEAAEDARNKPKVPGRIVTTVEKAKELRPLIEKLITLAKKALPHVDAAEQYATSAARNSEEWKAWRRSERWRQWVKAMAPAVNYRRRAFAVLRDKKAVRILFSTLGPRFRDRPGGYTRVVRLAEFRLGDGGRKAILEFVGERDRLRARRRAAPVVKDAGE</sequence>
<dbReference type="PANTHER" id="PTHR14413">
    <property type="entry name" value="RIBOSOMAL PROTEIN L17"/>
    <property type="match status" value="1"/>
</dbReference>
<gene>
    <name evidence="4" type="primary">rplQ</name>
    <name evidence="5" type="ORF">ENS64_08800</name>
</gene>
<keyword evidence="2 4" id="KW-0689">Ribosomal protein</keyword>
<dbReference type="InterPro" id="IPR047859">
    <property type="entry name" value="Ribosomal_bL17_CS"/>
</dbReference>
<dbReference type="PANTHER" id="PTHR14413:SF16">
    <property type="entry name" value="LARGE RIBOSOMAL SUBUNIT PROTEIN BL17M"/>
    <property type="match status" value="1"/>
</dbReference>
<evidence type="ECO:0000256" key="1">
    <source>
        <dbReference type="ARBA" id="ARBA00008777"/>
    </source>
</evidence>
<dbReference type="InterPro" id="IPR036373">
    <property type="entry name" value="Ribosomal_bL17_sf"/>
</dbReference>
<dbReference type="EMBL" id="DSVQ01000012">
    <property type="protein sequence ID" value="HGT39342.1"/>
    <property type="molecule type" value="Genomic_DNA"/>
</dbReference>
<comment type="similarity">
    <text evidence="1 4">Belongs to the bacterial ribosomal protein bL17 family.</text>
</comment>
<evidence type="ECO:0000256" key="4">
    <source>
        <dbReference type="HAMAP-Rule" id="MF_01368"/>
    </source>
</evidence>
<accession>A0A7C4LKG2</accession>
<dbReference type="HAMAP" id="MF_01368">
    <property type="entry name" value="Ribosomal_bL17"/>
    <property type="match status" value="1"/>
</dbReference>
<evidence type="ECO:0000256" key="3">
    <source>
        <dbReference type="ARBA" id="ARBA00023274"/>
    </source>
</evidence>
<dbReference type="Pfam" id="PF01196">
    <property type="entry name" value="Ribosomal_L17"/>
    <property type="match status" value="1"/>
</dbReference>
<evidence type="ECO:0000256" key="2">
    <source>
        <dbReference type="ARBA" id="ARBA00022980"/>
    </source>
</evidence>
<comment type="caution">
    <text evidence="5">The sequence shown here is derived from an EMBL/GenBank/DDBJ whole genome shotgun (WGS) entry which is preliminary data.</text>
</comment>